<evidence type="ECO:0000256" key="3">
    <source>
        <dbReference type="ARBA" id="ARBA00022448"/>
    </source>
</evidence>
<keyword evidence="6 13" id="KW-1133">Transmembrane helix</keyword>
<keyword evidence="11 12" id="KW-0407">Ion channel</keyword>
<evidence type="ECO:0000256" key="9">
    <source>
        <dbReference type="ARBA" id="ARBA00023136"/>
    </source>
</evidence>
<dbReference type="EMBL" id="OV170222">
    <property type="protein sequence ID" value="CAH0720308.1"/>
    <property type="molecule type" value="Genomic_DNA"/>
</dbReference>
<evidence type="ECO:0000256" key="8">
    <source>
        <dbReference type="ARBA" id="ARBA00023065"/>
    </source>
</evidence>
<keyword evidence="8 12" id="KW-0406">Ion transport</keyword>
<gene>
    <name evidence="14" type="ORF">BINO364_LOCUS6556</name>
</gene>
<dbReference type="Pfam" id="PF00858">
    <property type="entry name" value="ASC"/>
    <property type="match status" value="1"/>
</dbReference>
<evidence type="ECO:0000256" key="13">
    <source>
        <dbReference type="SAM" id="Phobius"/>
    </source>
</evidence>
<keyword evidence="5 12" id="KW-0812">Transmembrane</keyword>
<evidence type="ECO:0008006" key="16">
    <source>
        <dbReference type="Google" id="ProtNLM"/>
    </source>
</evidence>
<reference evidence="14" key="1">
    <citation type="submission" date="2021-12" db="EMBL/GenBank/DDBJ databases">
        <authorList>
            <person name="Martin H S."/>
        </authorList>
    </citation>
    <scope>NUCLEOTIDE SEQUENCE</scope>
</reference>
<sequence length="695" mass="79680">MDSDINSLDMDRDCEVIDLLEERAEINSNDDNSLSLYERTERSRAEKRSRVVDEEEVWTEVGRRGKVVACSASDDDMTRVPEEQIEISMTSKKEKLPKQLGLARILKQENILDIIRVRSESVGNIPENNFEEIEPTIGNENIKTKKKKISLIKQYLIDYTANSNLHGLKYIGEKERTSVEKIFWLFMFICCVILCSGLIRKVWIKWNESPVIVSFAENSTPVWQIPYPAVTVCFETKSQQTKFNFTKYYHLYNNESTYGNLTDEERELFEDVSLVCDDHLAPANGRKFSSGNITVENLIQVSPNISEMFLGCKWKDIPKGSCSDLFQPILTEEGLCYTFNTMGAKELFRVENLHSDYSYLENSNKTQTWTLENGYPPNTPLETYPHRGSGYGAKAGLVFLLKAFQEDLDYLCRGPVQGFKVLLHNPAEMPRLSQQYFRSPLSQEVVVAVKPKMMTTSEGLKPYDPTRRQCYFPSERYLHYFKVYTQANCEMECLTKFTFARCGCVHFGMPHGPEMPVCNAGSVACMKKAQMELVTVEVQSGLEKDPHNNDTLGEARLVAADCKCLPACTSIEYEAETSQADYDWKALYRAFNLPIEEDSEDLLYARVMIFFKEAQFITSRRSELYGQTDFLANCGGLLGLFMGFSILSVAEILYFLTLRLYCVLWKRRQAKKRAHLKKNAILAPQEGKLKDLHIY</sequence>
<dbReference type="Gene3D" id="1.10.287.770">
    <property type="entry name" value="YojJ-like"/>
    <property type="match status" value="1"/>
</dbReference>
<feature type="transmembrane region" description="Helical" evidence="13">
    <location>
        <begin position="637"/>
        <end position="664"/>
    </location>
</feature>
<feature type="transmembrane region" description="Helical" evidence="13">
    <location>
        <begin position="182"/>
        <end position="203"/>
    </location>
</feature>
<comment type="similarity">
    <text evidence="2 12">Belongs to the amiloride-sensitive sodium channel (TC 1.A.6) family.</text>
</comment>
<keyword evidence="4 12" id="KW-0894">Sodium channel</keyword>
<keyword evidence="9 13" id="KW-0472">Membrane</keyword>
<evidence type="ECO:0000256" key="7">
    <source>
        <dbReference type="ARBA" id="ARBA00023053"/>
    </source>
</evidence>
<dbReference type="PANTHER" id="PTHR11690">
    <property type="entry name" value="AMILORIDE-SENSITIVE SODIUM CHANNEL-RELATED"/>
    <property type="match status" value="1"/>
</dbReference>
<feature type="non-terminal residue" evidence="14">
    <location>
        <position position="695"/>
    </location>
</feature>
<evidence type="ECO:0000313" key="14">
    <source>
        <dbReference type="EMBL" id="CAH0720308.1"/>
    </source>
</evidence>
<evidence type="ECO:0000256" key="4">
    <source>
        <dbReference type="ARBA" id="ARBA00022461"/>
    </source>
</evidence>
<comment type="subcellular location">
    <subcellularLocation>
        <location evidence="1">Membrane</location>
        <topology evidence="1">Multi-pass membrane protein</topology>
    </subcellularLocation>
</comment>
<dbReference type="OrthoDB" id="6021021at2759"/>
<evidence type="ECO:0000256" key="5">
    <source>
        <dbReference type="ARBA" id="ARBA00022692"/>
    </source>
</evidence>
<evidence type="ECO:0000256" key="10">
    <source>
        <dbReference type="ARBA" id="ARBA00023201"/>
    </source>
</evidence>
<evidence type="ECO:0000256" key="1">
    <source>
        <dbReference type="ARBA" id="ARBA00004141"/>
    </source>
</evidence>
<dbReference type="InterPro" id="IPR001873">
    <property type="entry name" value="ENaC"/>
</dbReference>
<dbReference type="GO" id="GO:0015280">
    <property type="term" value="F:ligand-gated sodium channel activity"/>
    <property type="evidence" value="ECO:0007669"/>
    <property type="project" value="TreeGrafter"/>
</dbReference>
<dbReference type="Gene3D" id="2.60.470.10">
    <property type="entry name" value="Acid-sensing ion channels like domains"/>
    <property type="match status" value="1"/>
</dbReference>
<organism evidence="14 15">
    <name type="scientific">Brenthis ino</name>
    <name type="common">lesser marbled fritillary</name>
    <dbReference type="NCBI Taxonomy" id="405034"/>
    <lineage>
        <taxon>Eukaryota</taxon>
        <taxon>Metazoa</taxon>
        <taxon>Ecdysozoa</taxon>
        <taxon>Arthropoda</taxon>
        <taxon>Hexapoda</taxon>
        <taxon>Insecta</taxon>
        <taxon>Pterygota</taxon>
        <taxon>Neoptera</taxon>
        <taxon>Endopterygota</taxon>
        <taxon>Lepidoptera</taxon>
        <taxon>Glossata</taxon>
        <taxon>Ditrysia</taxon>
        <taxon>Papilionoidea</taxon>
        <taxon>Nymphalidae</taxon>
        <taxon>Heliconiinae</taxon>
        <taxon>Argynnini</taxon>
        <taxon>Brenthis</taxon>
    </lineage>
</organism>
<evidence type="ECO:0000256" key="2">
    <source>
        <dbReference type="ARBA" id="ARBA00007193"/>
    </source>
</evidence>
<keyword evidence="7" id="KW-0915">Sodium</keyword>
<keyword evidence="3 12" id="KW-0813">Transport</keyword>
<evidence type="ECO:0000313" key="15">
    <source>
        <dbReference type="Proteomes" id="UP000838878"/>
    </source>
</evidence>
<keyword evidence="15" id="KW-1185">Reference proteome</keyword>
<proteinExistence type="inferred from homology"/>
<dbReference type="AlphaFoldDB" id="A0A8J9VEJ9"/>
<evidence type="ECO:0000256" key="11">
    <source>
        <dbReference type="ARBA" id="ARBA00023303"/>
    </source>
</evidence>
<name>A0A8J9VEJ9_9NEOP</name>
<dbReference type="PANTHER" id="PTHR11690:SF288">
    <property type="entry name" value="AMILORIDE-SENSITIVE NA+ CHANNEL-RELATED"/>
    <property type="match status" value="1"/>
</dbReference>
<keyword evidence="10 12" id="KW-0739">Sodium transport</keyword>
<evidence type="ECO:0000256" key="6">
    <source>
        <dbReference type="ARBA" id="ARBA00022989"/>
    </source>
</evidence>
<dbReference type="GO" id="GO:0005886">
    <property type="term" value="C:plasma membrane"/>
    <property type="evidence" value="ECO:0007669"/>
    <property type="project" value="TreeGrafter"/>
</dbReference>
<protein>
    <recommendedName>
        <fullName evidence="16">Pickpocket protein 28</fullName>
    </recommendedName>
</protein>
<dbReference type="Proteomes" id="UP000838878">
    <property type="component" value="Chromosome 2"/>
</dbReference>
<dbReference type="PRINTS" id="PR01078">
    <property type="entry name" value="AMINACHANNEL"/>
</dbReference>
<evidence type="ECO:0000256" key="12">
    <source>
        <dbReference type="RuleBase" id="RU000679"/>
    </source>
</evidence>
<accession>A0A8J9VEJ9</accession>